<dbReference type="Pfam" id="PF08268">
    <property type="entry name" value="FBA_3"/>
    <property type="match status" value="1"/>
</dbReference>
<reference evidence="2" key="2">
    <citation type="submission" date="2020-06" db="EMBL/GenBank/DDBJ databases">
        <title>Helianthus annuus Genome sequencing and assembly Release 2.</title>
        <authorList>
            <person name="Gouzy J."/>
            <person name="Langlade N."/>
            <person name="Munos S."/>
        </authorList>
    </citation>
    <scope>NUCLEOTIDE SEQUENCE</scope>
    <source>
        <tissue evidence="2">Leaves</tissue>
    </source>
</reference>
<keyword evidence="3" id="KW-1185">Reference proteome</keyword>
<evidence type="ECO:0000259" key="1">
    <source>
        <dbReference type="Pfam" id="PF08268"/>
    </source>
</evidence>
<dbReference type="AlphaFoldDB" id="A0A9K3IZY5"/>
<dbReference type="EMBL" id="MNCJ02000320">
    <property type="protein sequence ID" value="KAF5805842.1"/>
    <property type="molecule type" value="Genomic_DNA"/>
</dbReference>
<comment type="caution">
    <text evidence="2">The sequence shown here is derived from an EMBL/GenBank/DDBJ whole genome shotgun (WGS) entry which is preliminary data.</text>
</comment>
<accession>A0A9K3IZY5</accession>
<protein>
    <recommendedName>
        <fullName evidence="1">F-box associated beta-propeller type 3 domain-containing protein</fullName>
    </recommendedName>
</protein>
<name>A0A9K3IZY5_HELAN</name>
<dbReference type="InterPro" id="IPR013187">
    <property type="entry name" value="F-box-assoc_dom_typ3"/>
</dbReference>
<gene>
    <name evidence="2" type="ORF">HanXRQr2_Chr05g0214201</name>
</gene>
<evidence type="ECO:0000313" key="2">
    <source>
        <dbReference type="EMBL" id="KAF5805842.1"/>
    </source>
</evidence>
<sequence length="147" mass="17035">MFSIINMHPEAVTESICPDAQFVKINGLIGVACFDTWIVDGRNKMDIWMLQDYQNQVWVRETIWLASKSWIRYGEGDPYPSDSINMDEIIFSPRVLSENLISVPIYNMKARCFKSIELTLGHRFLSPKSVRVEEIKCYVESLIPLQN</sequence>
<dbReference type="Gramene" id="mRNA:HanXRQr2_Chr05g0214201">
    <property type="protein sequence ID" value="CDS:HanXRQr2_Chr05g0214201.1"/>
    <property type="gene ID" value="HanXRQr2_Chr05g0214201"/>
</dbReference>
<organism evidence="2 3">
    <name type="scientific">Helianthus annuus</name>
    <name type="common">Common sunflower</name>
    <dbReference type="NCBI Taxonomy" id="4232"/>
    <lineage>
        <taxon>Eukaryota</taxon>
        <taxon>Viridiplantae</taxon>
        <taxon>Streptophyta</taxon>
        <taxon>Embryophyta</taxon>
        <taxon>Tracheophyta</taxon>
        <taxon>Spermatophyta</taxon>
        <taxon>Magnoliopsida</taxon>
        <taxon>eudicotyledons</taxon>
        <taxon>Gunneridae</taxon>
        <taxon>Pentapetalae</taxon>
        <taxon>asterids</taxon>
        <taxon>campanulids</taxon>
        <taxon>Asterales</taxon>
        <taxon>Asteraceae</taxon>
        <taxon>Asteroideae</taxon>
        <taxon>Heliantheae alliance</taxon>
        <taxon>Heliantheae</taxon>
        <taxon>Helianthus</taxon>
    </lineage>
</organism>
<dbReference type="Proteomes" id="UP000215914">
    <property type="component" value="Unassembled WGS sequence"/>
</dbReference>
<evidence type="ECO:0000313" key="3">
    <source>
        <dbReference type="Proteomes" id="UP000215914"/>
    </source>
</evidence>
<feature type="domain" description="F-box associated beta-propeller type 3" evidence="1">
    <location>
        <begin position="2"/>
        <end position="119"/>
    </location>
</feature>
<proteinExistence type="predicted"/>
<reference evidence="2" key="1">
    <citation type="journal article" date="2017" name="Nature">
        <title>The sunflower genome provides insights into oil metabolism, flowering and Asterid evolution.</title>
        <authorList>
            <person name="Badouin H."/>
            <person name="Gouzy J."/>
            <person name="Grassa C.J."/>
            <person name="Murat F."/>
            <person name="Staton S.E."/>
            <person name="Cottret L."/>
            <person name="Lelandais-Briere C."/>
            <person name="Owens G.L."/>
            <person name="Carrere S."/>
            <person name="Mayjonade B."/>
            <person name="Legrand L."/>
            <person name="Gill N."/>
            <person name="Kane N.C."/>
            <person name="Bowers J.E."/>
            <person name="Hubner S."/>
            <person name="Bellec A."/>
            <person name="Berard A."/>
            <person name="Berges H."/>
            <person name="Blanchet N."/>
            <person name="Boniface M.C."/>
            <person name="Brunel D."/>
            <person name="Catrice O."/>
            <person name="Chaidir N."/>
            <person name="Claudel C."/>
            <person name="Donnadieu C."/>
            <person name="Faraut T."/>
            <person name="Fievet G."/>
            <person name="Helmstetter N."/>
            <person name="King M."/>
            <person name="Knapp S.J."/>
            <person name="Lai Z."/>
            <person name="Le Paslier M.C."/>
            <person name="Lippi Y."/>
            <person name="Lorenzon L."/>
            <person name="Mandel J.R."/>
            <person name="Marage G."/>
            <person name="Marchand G."/>
            <person name="Marquand E."/>
            <person name="Bret-Mestries E."/>
            <person name="Morien E."/>
            <person name="Nambeesan S."/>
            <person name="Nguyen T."/>
            <person name="Pegot-Espagnet P."/>
            <person name="Pouilly N."/>
            <person name="Raftis F."/>
            <person name="Sallet E."/>
            <person name="Schiex T."/>
            <person name="Thomas J."/>
            <person name="Vandecasteele C."/>
            <person name="Vares D."/>
            <person name="Vear F."/>
            <person name="Vautrin S."/>
            <person name="Crespi M."/>
            <person name="Mangin B."/>
            <person name="Burke J.M."/>
            <person name="Salse J."/>
            <person name="Munos S."/>
            <person name="Vincourt P."/>
            <person name="Rieseberg L.H."/>
            <person name="Langlade N.B."/>
        </authorList>
    </citation>
    <scope>NUCLEOTIDE SEQUENCE</scope>
    <source>
        <tissue evidence="2">Leaves</tissue>
    </source>
</reference>